<reference evidence="2" key="1">
    <citation type="submission" date="2025-08" db="UniProtKB">
        <authorList>
            <consortium name="Ensembl"/>
        </authorList>
    </citation>
    <scope>IDENTIFICATION</scope>
</reference>
<keyword evidence="3" id="KW-1185">Reference proteome</keyword>
<dbReference type="SUPFAM" id="SSF46565">
    <property type="entry name" value="Chaperone J-domain"/>
    <property type="match status" value="1"/>
</dbReference>
<evidence type="ECO:0000313" key="3">
    <source>
        <dbReference type="Proteomes" id="UP000694416"/>
    </source>
</evidence>
<evidence type="ECO:0000313" key="2">
    <source>
        <dbReference type="Ensembl" id="ENSPTEP00000019275.1"/>
    </source>
</evidence>
<dbReference type="PANTHER" id="PTHR43908:SF8">
    <property type="entry name" value="DNAJ HOMOLOG SUBFAMILY B MEMBER 12"/>
    <property type="match status" value="1"/>
</dbReference>
<feature type="domain" description="J" evidence="1">
    <location>
        <begin position="5"/>
        <end position="69"/>
    </location>
</feature>
<dbReference type="GO" id="GO:0071218">
    <property type="term" value="P:cellular response to misfolded protein"/>
    <property type="evidence" value="ECO:0007669"/>
    <property type="project" value="TreeGrafter"/>
</dbReference>
<name>A0A8C9HEP2_9PRIM</name>
<dbReference type="Proteomes" id="UP000694416">
    <property type="component" value="Unplaced"/>
</dbReference>
<dbReference type="PROSITE" id="PS50076">
    <property type="entry name" value="DNAJ_2"/>
    <property type="match status" value="1"/>
</dbReference>
<dbReference type="SMART" id="SM00271">
    <property type="entry name" value="DnaJ"/>
    <property type="match status" value="1"/>
</dbReference>
<evidence type="ECO:0000259" key="1">
    <source>
        <dbReference type="PROSITE" id="PS50076"/>
    </source>
</evidence>
<proteinExistence type="predicted"/>
<dbReference type="InterPro" id="IPR036869">
    <property type="entry name" value="J_dom_sf"/>
</dbReference>
<dbReference type="Gene3D" id="1.10.287.110">
    <property type="entry name" value="DnaJ domain"/>
    <property type="match status" value="1"/>
</dbReference>
<sequence length="78" mass="8716">MGLQDYYEILGASRGASDEDLKKAYHKLALKFHPDKNHAPGTTEAFKVIGTAYTVLSNPEKRKQYGPARWLMPVIPAL</sequence>
<dbReference type="CDD" id="cd06257">
    <property type="entry name" value="DnaJ"/>
    <property type="match status" value="1"/>
</dbReference>
<dbReference type="AlphaFoldDB" id="A0A8C9HEP2"/>
<dbReference type="InterPro" id="IPR051100">
    <property type="entry name" value="DnaJ_subfamily_B/C"/>
</dbReference>
<dbReference type="GO" id="GO:0005789">
    <property type="term" value="C:endoplasmic reticulum membrane"/>
    <property type="evidence" value="ECO:0007669"/>
    <property type="project" value="TreeGrafter"/>
</dbReference>
<dbReference type="PRINTS" id="PR00625">
    <property type="entry name" value="JDOMAIN"/>
</dbReference>
<accession>A0A8C9HEP2</accession>
<dbReference type="PANTHER" id="PTHR43908">
    <property type="entry name" value="AT29763P-RELATED"/>
    <property type="match status" value="1"/>
</dbReference>
<dbReference type="InterPro" id="IPR001623">
    <property type="entry name" value="DnaJ_domain"/>
</dbReference>
<reference evidence="2" key="2">
    <citation type="submission" date="2025-09" db="UniProtKB">
        <authorList>
            <consortium name="Ensembl"/>
        </authorList>
    </citation>
    <scope>IDENTIFICATION</scope>
</reference>
<organism evidence="2 3">
    <name type="scientific">Piliocolobus tephrosceles</name>
    <name type="common">Ugandan red Colobus</name>
    <dbReference type="NCBI Taxonomy" id="591936"/>
    <lineage>
        <taxon>Eukaryota</taxon>
        <taxon>Metazoa</taxon>
        <taxon>Chordata</taxon>
        <taxon>Craniata</taxon>
        <taxon>Vertebrata</taxon>
        <taxon>Euteleostomi</taxon>
        <taxon>Mammalia</taxon>
        <taxon>Eutheria</taxon>
        <taxon>Euarchontoglires</taxon>
        <taxon>Primates</taxon>
        <taxon>Haplorrhini</taxon>
        <taxon>Catarrhini</taxon>
        <taxon>Cercopithecidae</taxon>
        <taxon>Colobinae</taxon>
        <taxon>Piliocolobus</taxon>
    </lineage>
</organism>
<dbReference type="Pfam" id="PF00226">
    <property type="entry name" value="DnaJ"/>
    <property type="match status" value="1"/>
</dbReference>
<dbReference type="Ensembl" id="ENSPTET00000028167.1">
    <property type="protein sequence ID" value="ENSPTEP00000019275.1"/>
    <property type="gene ID" value="ENSPTEG00000020638.1"/>
</dbReference>
<dbReference type="GO" id="GO:0030544">
    <property type="term" value="F:Hsp70 protein binding"/>
    <property type="evidence" value="ECO:0007669"/>
    <property type="project" value="TreeGrafter"/>
</dbReference>
<protein>
    <recommendedName>
        <fullName evidence="1">J domain-containing protein</fullName>
    </recommendedName>
</protein>